<reference evidence="1 2" key="1">
    <citation type="submission" date="2019-04" db="EMBL/GenBank/DDBJ databases">
        <title>An improved genome assembly and genetic linkage map for asparagus bean, Vigna unguiculata ssp. sesquipedialis.</title>
        <authorList>
            <person name="Xia Q."/>
            <person name="Zhang R."/>
            <person name="Dong Y."/>
        </authorList>
    </citation>
    <scope>NUCLEOTIDE SEQUENCE [LARGE SCALE GENOMIC DNA]</scope>
    <source>
        <tissue evidence="1">Leaf</tissue>
    </source>
</reference>
<organism evidence="1 2">
    <name type="scientific">Vigna unguiculata</name>
    <name type="common">Cowpea</name>
    <dbReference type="NCBI Taxonomy" id="3917"/>
    <lineage>
        <taxon>Eukaryota</taxon>
        <taxon>Viridiplantae</taxon>
        <taxon>Streptophyta</taxon>
        <taxon>Embryophyta</taxon>
        <taxon>Tracheophyta</taxon>
        <taxon>Spermatophyta</taxon>
        <taxon>Magnoliopsida</taxon>
        <taxon>eudicotyledons</taxon>
        <taxon>Gunneridae</taxon>
        <taxon>Pentapetalae</taxon>
        <taxon>rosids</taxon>
        <taxon>fabids</taxon>
        <taxon>Fabales</taxon>
        <taxon>Fabaceae</taxon>
        <taxon>Papilionoideae</taxon>
        <taxon>50 kb inversion clade</taxon>
        <taxon>NPAAA clade</taxon>
        <taxon>indigoferoid/millettioid clade</taxon>
        <taxon>Phaseoleae</taxon>
        <taxon>Vigna</taxon>
    </lineage>
</organism>
<gene>
    <name evidence="1" type="ORF">DEO72_LG5g1811</name>
</gene>
<keyword evidence="2" id="KW-1185">Reference proteome</keyword>
<dbReference type="EMBL" id="CP039349">
    <property type="protein sequence ID" value="QCD93735.1"/>
    <property type="molecule type" value="Genomic_DNA"/>
</dbReference>
<proteinExistence type="predicted"/>
<protein>
    <submittedName>
        <fullName evidence="1">Uncharacterized protein</fullName>
    </submittedName>
</protein>
<accession>A0A4D6LYB2</accession>
<evidence type="ECO:0000313" key="1">
    <source>
        <dbReference type="EMBL" id="QCD93735.1"/>
    </source>
</evidence>
<name>A0A4D6LYB2_VIGUN</name>
<dbReference type="AlphaFoldDB" id="A0A4D6LYB2"/>
<dbReference type="Proteomes" id="UP000501690">
    <property type="component" value="Linkage Group LG5"/>
</dbReference>
<sequence length="85" mass="9714">MNLPAHGTSSLDPRPYQCVQTTHKPISLKLNFLPELECYRNLTRGEYLPLERDAQSPTPWAPHLSEMLKQNLAPLDFSLRRDAIA</sequence>
<evidence type="ECO:0000313" key="2">
    <source>
        <dbReference type="Proteomes" id="UP000501690"/>
    </source>
</evidence>